<accession>A0A438JRU1</accession>
<dbReference type="Proteomes" id="UP000288805">
    <property type="component" value="Unassembled WGS sequence"/>
</dbReference>
<proteinExistence type="predicted"/>
<dbReference type="PANTHER" id="PTHR36617:SF16">
    <property type="entry name" value="OS04G0516500 PROTEIN"/>
    <property type="match status" value="1"/>
</dbReference>
<dbReference type="PANTHER" id="PTHR36617">
    <property type="entry name" value="PROTEIN, PUTATIVE-RELATED"/>
    <property type="match status" value="1"/>
</dbReference>
<sequence>MERKIHLINWEVMCTQKKKGGLGIWKIDLLNKALLGKWIWRFAFEKDILWKKMIEVGKGTKVKFWTDHWCGNATLSRNFPQLFASAVHRNATVNEVWDSSLGQGGWNLRFARDSNDWELDLIGALFNMLRDFKISQEEDSVLWKGGGQGTFGVRDAYNLLVAPNTLAFPVRCIWVDSLN</sequence>
<evidence type="ECO:0000313" key="1">
    <source>
        <dbReference type="EMBL" id="RVX11682.1"/>
    </source>
</evidence>
<organism evidence="1 2">
    <name type="scientific">Vitis vinifera</name>
    <name type="common">Grape</name>
    <dbReference type="NCBI Taxonomy" id="29760"/>
    <lineage>
        <taxon>Eukaryota</taxon>
        <taxon>Viridiplantae</taxon>
        <taxon>Streptophyta</taxon>
        <taxon>Embryophyta</taxon>
        <taxon>Tracheophyta</taxon>
        <taxon>Spermatophyta</taxon>
        <taxon>Magnoliopsida</taxon>
        <taxon>eudicotyledons</taxon>
        <taxon>Gunneridae</taxon>
        <taxon>Pentapetalae</taxon>
        <taxon>rosids</taxon>
        <taxon>Vitales</taxon>
        <taxon>Vitaceae</taxon>
        <taxon>Viteae</taxon>
        <taxon>Vitis</taxon>
    </lineage>
</organism>
<name>A0A438JRU1_VITVI</name>
<gene>
    <name evidence="1" type="ORF">CK203_015890</name>
</gene>
<reference evidence="1 2" key="1">
    <citation type="journal article" date="2018" name="PLoS Genet.">
        <title>Population sequencing reveals clonal diversity and ancestral inbreeding in the grapevine cultivar Chardonnay.</title>
        <authorList>
            <person name="Roach M.J."/>
            <person name="Johnson D.L."/>
            <person name="Bohlmann J."/>
            <person name="van Vuuren H.J."/>
            <person name="Jones S.J."/>
            <person name="Pretorius I.S."/>
            <person name="Schmidt S.A."/>
            <person name="Borneman A.R."/>
        </authorList>
    </citation>
    <scope>NUCLEOTIDE SEQUENCE [LARGE SCALE GENOMIC DNA]</scope>
    <source>
        <strain evidence="2">cv. Chardonnay</strain>
        <tissue evidence="1">Leaf</tissue>
    </source>
</reference>
<comment type="caution">
    <text evidence="1">The sequence shown here is derived from an EMBL/GenBank/DDBJ whole genome shotgun (WGS) entry which is preliminary data.</text>
</comment>
<dbReference type="EMBL" id="QGNW01000030">
    <property type="protein sequence ID" value="RVX11682.1"/>
    <property type="molecule type" value="Genomic_DNA"/>
</dbReference>
<evidence type="ECO:0000313" key="2">
    <source>
        <dbReference type="Proteomes" id="UP000288805"/>
    </source>
</evidence>
<protein>
    <submittedName>
        <fullName evidence="1">Uncharacterized protein</fullName>
    </submittedName>
</protein>
<dbReference type="AlphaFoldDB" id="A0A438JRU1"/>